<dbReference type="Gene3D" id="3.40.50.150">
    <property type="entry name" value="Vaccinia Virus protein VP39"/>
    <property type="match status" value="1"/>
</dbReference>
<comment type="caution">
    <text evidence="1">The sequence shown here is derived from an EMBL/GenBank/DDBJ whole genome shotgun (WGS) entry which is preliminary data.</text>
</comment>
<dbReference type="EMBL" id="JAPFQA010000001">
    <property type="protein sequence ID" value="MCZ8543095.1"/>
    <property type="molecule type" value="Genomic_DNA"/>
</dbReference>
<organism evidence="1 2">
    <name type="scientific">Mesorhizobium qingshengii</name>
    <dbReference type="NCBI Taxonomy" id="1165689"/>
    <lineage>
        <taxon>Bacteria</taxon>
        <taxon>Pseudomonadati</taxon>
        <taxon>Pseudomonadota</taxon>
        <taxon>Alphaproteobacteria</taxon>
        <taxon>Hyphomicrobiales</taxon>
        <taxon>Phyllobacteriaceae</taxon>
        <taxon>Mesorhizobium</taxon>
    </lineage>
</organism>
<keyword evidence="1" id="KW-0489">Methyltransferase</keyword>
<name>A0ABT4QNG6_9HYPH</name>
<evidence type="ECO:0000313" key="2">
    <source>
        <dbReference type="Proteomes" id="UP001152178"/>
    </source>
</evidence>
<reference evidence="1" key="1">
    <citation type="submission" date="2022-11" db="EMBL/GenBank/DDBJ databases">
        <authorList>
            <person name="Coimbra C."/>
        </authorList>
    </citation>
    <scope>NUCLEOTIDE SEQUENCE</scope>
    <source>
        <strain evidence="1">Jales19</strain>
    </source>
</reference>
<proteinExistence type="predicted"/>
<protein>
    <submittedName>
        <fullName evidence="1">Methyltransferase domain-containing protein</fullName>
    </submittedName>
</protein>
<keyword evidence="2" id="KW-1185">Reference proteome</keyword>
<dbReference type="InterPro" id="IPR029063">
    <property type="entry name" value="SAM-dependent_MTases_sf"/>
</dbReference>
<dbReference type="Pfam" id="PF13489">
    <property type="entry name" value="Methyltransf_23"/>
    <property type="match status" value="1"/>
</dbReference>
<accession>A0ABT4QNG6</accession>
<dbReference type="CDD" id="cd02440">
    <property type="entry name" value="AdoMet_MTases"/>
    <property type="match status" value="1"/>
</dbReference>
<dbReference type="Proteomes" id="UP001152178">
    <property type="component" value="Unassembled WGS sequence"/>
</dbReference>
<dbReference type="SUPFAM" id="SSF53335">
    <property type="entry name" value="S-adenosyl-L-methionine-dependent methyltransferases"/>
    <property type="match status" value="1"/>
</dbReference>
<sequence>MRLFQKPRPALPPRTKKITSALNLAGKGIEYGPLHAVLLRKPHYDVSYVDYADRAYLAEHYANNPNVDVSLIPEIDIVTGGKLISEFLPKESIDYIVASHVMEHVPDLLGWLEANLYVLKPGGRIAVAFPDKRYCFDLKRKSSTISDVMASYLEKRTRPSFHQICDHFWNVSKANPLDCWKKTTTPENAEYIHERKSIVETLRKMAIREDYIDCHCWVFADFQFLETMNDIKSVHNIGLEVVSFYPTQPNTLEFYATFERV</sequence>
<dbReference type="GO" id="GO:0008168">
    <property type="term" value="F:methyltransferase activity"/>
    <property type="evidence" value="ECO:0007669"/>
    <property type="project" value="UniProtKB-KW"/>
</dbReference>
<gene>
    <name evidence="1" type="ORF">OOJ09_02800</name>
</gene>
<dbReference type="RefSeq" id="WP_269903720.1">
    <property type="nucleotide sequence ID" value="NZ_JAPFQA010000001.1"/>
</dbReference>
<keyword evidence="1" id="KW-0808">Transferase</keyword>
<evidence type="ECO:0000313" key="1">
    <source>
        <dbReference type="EMBL" id="MCZ8543095.1"/>
    </source>
</evidence>
<dbReference type="GO" id="GO:0032259">
    <property type="term" value="P:methylation"/>
    <property type="evidence" value="ECO:0007669"/>
    <property type="project" value="UniProtKB-KW"/>
</dbReference>